<dbReference type="GO" id="GO:0008374">
    <property type="term" value="F:O-acyltransferase activity"/>
    <property type="evidence" value="ECO:0007669"/>
    <property type="project" value="InterPro"/>
</dbReference>
<evidence type="ECO:0000313" key="2">
    <source>
        <dbReference type="Proteomes" id="UP000595140"/>
    </source>
</evidence>
<organism evidence="1 2">
    <name type="scientific">Cuscuta campestris</name>
    <dbReference type="NCBI Taxonomy" id="132261"/>
    <lineage>
        <taxon>Eukaryota</taxon>
        <taxon>Viridiplantae</taxon>
        <taxon>Streptophyta</taxon>
        <taxon>Embryophyta</taxon>
        <taxon>Tracheophyta</taxon>
        <taxon>Spermatophyta</taxon>
        <taxon>Magnoliopsida</taxon>
        <taxon>eudicotyledons</taxon>
        <taxon>Gunneridae</taxon>
        <taxon>Pentapetalae</taxon>
        <taxon>asterids</taxon>
        <taxon>lamiids</taxon>
        <taxon>Solanales</taxon>
        <taxon>Convolvulaceae</taxon>
        <taxon>Cuscuteae</taxon>
        <taxon>Cuscuta</taxon>
        <taxon>Cuscuta subgen. Grammica</taxon>
        <taxon>Cuscuta sect. Cleistogrammica</taxon>
    </lineage>
</organism>
<evidence type="ECO:0000313" key="1">
    <source>
        <dbReference type="EMBL" id="VFQ86388.1"/>
    </source>
</evidence>
<dbReference type="EMBL" id="OOIL02003144">
    <property type="protein sequence ID" value="VFQ86388.1"/>
    <property type="molecule type" value="Genomic_DNA"/>
</dbReference>
<dbReference type="Pfam" id="PF02450">
    <property type="entry name" value="LCAT"/>
    <property type="match status" value="1"/>
</dbReference>
<dbReference type="Proteomes" id="UP000595140">
    <property type="component" value="Unassembled WGS sequence"/>
</dbReference>
<keyword evidence="2" id="KW-1185">Reference proteome</keyword>
<accession>A0A484ME64</accession>
<dbReference type="InterPro" id="IPR003386">
    <property type="entry name" value="LACT/PDAT_acylTrfase"/>
</dbReference>
<gene>
    <name evidence="1" type="ORF">CCAM_LOCUS28164</name>
</gene>
<reference evidence="1 2" key="1">
    <citation type="submission" date="2018-04" db="EMBL/GenBank/DDBJ databases">
        <authorList>
            <person name="Vogel A."/>
        </authorList>
    </citation>
    <scope>NUCLEOTIDE SEQUENCE [LARGE SCALE GENOMIC DNA]</scope>
</reference>
<dbReference type="SUPFAM" id="SSF53474">
    <property type="entry name" value="alpha/beta-Hydrolases"/>
    <property type="match status" value="1"/>
</dbReference>
<dbReference type="OrthoDB" id="190846at2759"/>
<dbReference type="PANTHER" id="PTHR11440">
    <property type="entry name" value="LECITHIN-CHOLESTEROL ACYLTRANSFERASE-RELATED"/>
    <property type="match status" value="1"/>
</dbReference>
<evidence type="ECO:0008006" key="3">
    <source>
        <dbReference type="Google" id="ProtNLM"/>
    </source>
</evidence>
<sequence length="559" mass="61819">MALVLSTVEAISHQYPVVLIPGSGGNQLEARLTPEYRSSSLVCNRWYPPNKDVGGWFRLWFDPTVLFGPFTVCFNERMMTIYDPETDDYHNAPGVETRIPHFGSTESLLYLNPNFKKITSYMEPLVKSLEKIGYIDGKNLVGAPYDFRYGLAAADHPSYVASKFLSDLKNLIESASNSNGDKPVILLTHSLGGLFALQLLNRTSIPWRKRYIKHLVALSAPWGGTVDEMLTFASGNTLGVPLVDPLRVRQEQRSSSSNMWLLPSPKVFDVTKPLVVTPKAKYSSSDIARFLQDIGFPEGVRPYKTRVLPLLESFPAPYVPVTLIIGSGVKTAEELIYKDLDFDKSPEIKYGDGDGTVNMVSLLALESAWGGREDQFIKVIKNHGVSHTAILRDEIALDRTLAEISSLNTEICSRLLPTERDIVDAASGGALVNKTPAQARELFNTIAQNTQQFGTRDNVVRPVSEIGNSSSLEYKLSALTDAISKLVVGNIGDSKGKPCGVCCLEGHPTDACPTLQNPEVNALFFNNNNQKKYDPFSNTYNEGWRDHPNLRYGPPRGKI</sequence>
<dbReference type="Gene3D" id="3.40.50.1820">
    <property type="entry name" value="alpha/beta hydrolase"/>
    <property type="match status" value="1"/>
</dbReference>
<name>A0A484ME64_9ASTE</name>
<dbReference type="GO" id="GO:0006629">
    <property type="term" value="P:lipid metabolic process"/>
    <property type="evidence" value="ECO:0007669"/>
    <property type="project" value="InterPro"/>
</dbReference>
<protein>
    <recommendedName>
        <fullName evidence="3">Lecithin-cholesterol acyltransferase-like 1</fullName>
    </recommendedName>
</protein>
<dbReference type="InterPro" id="IPR029058">
    <property type="entry name" value="AB_hydrolase_fold"/>
</dbReference>
<dbReference type="AlphaFoldDB" id="A0A484ME64"/>
<proteinExistence type="predicted"/>